<dbReference type="OrthoDB" id="1750196at2759"/>
<comment type="caution">
    <text evidence="2">The sequence shown here is derived from an EMBL/GenBank/DDBJ whole genome shotgun (WGS) entry which is preliminary data.</text>
</comment>
<organism evidence="2 3">
    <name type="scientific">Mucuna pruriens</name>
    <name type="common">Velvet bean</name>
    <name type="synonym">Dolichos pruriens</name>
    <dbReference type="NCBI Taxonomy" id="157652"/>
    <lineage>
        <taxon>Eukaryota</taxon>
        <taxon>Viridiplantae</taxon>
        <taxon>Streptophyta</taxon>
        <taxon>Embryophyta</taxon>
        <taxon>Tracheophyta</taxon>
        <taxon>Spermatophyta</taxon>
        <taxon>Magnoliopsida</taxon>
        <taxon>eudicotyledons</taxon>
        <taxon>Gunneridae</taxon>
        <taxon>Pentapetalae</taxon>
        <taxon>rosids</taxon>
        <taxon>fabids</taxon>
        <taxon>Fabales</taxon>
        <taxon>Fabaceae</taxon>
        <taxon>Papilionoideae</taxon>
        <taxon>50 kb inversion clade</taxon>
        <taxon>NPAAA clade</taxon>
        <taxon>indigoferoid/millettioid clade</taxon>
        <taxon>Phaseoleae</taxon>
        <taxon>Mucuna</taxon>
    </lineage>
</organism>
<feature type="non-terminal residue" evidence="2">
    <location>
        <position position="1"/>
    </location>
</feature>
<evidence type="ECO:0000313" key="3">
    <source>
        <dbReference type="Proteomes" id="UP000257109"/>
    </source>
</evidence>
<name>A0A371HVM3_MUCPR</name>
<evidence type="ECO:0000313" key="2">
    <source>
        <dbReference type="EMBL" id="RDY06829.1"/>
    </source>
</evidence>
<sequence length="130" mass="14803">MIGNISSNFSNLDTIGERVEMGVRSGRIAQGVATTNANKPPISINKRKEGEINVITSTLNLPNQNHIPYYQPQYAYHPQVKAISHPTYQRPSQTRMIFQPYFSIPNYPSKPTKNSATQRRRCSKEEKRPN</sequence>
<keyword evidence="3" id="KW-1185">Reference proteome</keyword>
<dbReference type="Proteomes" id="UP000257109">
    <property type="component" value="Unassembled WGS sequence"/>
</dbReference>
<proteinExistence type="predicted"/>
<dbReference type="AlphaFoldDB" id="A0A371HVM3"/>
<accession>A0A371HVM3</accession>
<protein>
    <submittedName>
        <fullName evidence="2">Uncharacterized protein</fullName>
    </submittedName>
</protein>
<evidence type="ECO:0000256" key="1">
    <source>
        <dbReference type="SAM" id="MobiDB-lite"/>
    </source>
</evidence>
<gene>
    <name evidence="2" type="ORF">CR513_09131</name>
</gene>
<reference evidence="2" key="1">
    <citation type="submission" date="2018-05" db="EMBL/GenBank/DDBJ databases">
        <title>Draft genome of Mucuna pruriens seed.</title>
        <authorList>
            <person name="Nnadi N.E."/>
            <person name="Vos R."/>
            <person name="Hasami M.H."/>
            <person name="Devisetty U.K."/>
            <person name="Aguiy J.C."/>
        </authorList>
    </citation>
    <scope>NUCLEOTIDE SEQUENCE [LARGE SCALE GENOMIC DNA]</scope>
    <source>
        <strain evidence="2">JCA_2017</strain>
    </source>
</reference>
<feature type="region of interest" description="Disordered" evidence="1">
    <location>
        <begin position="102"/>
        <end position="130"/>
    </location>
</feature>
<dbReference type="EMBL" id="QJKJ01001603">
    <property type="protein sequence ID" value="RDY06829.1"/>
    <property type="molecule type" value="Genomic_DNA"/>
</dbReference>